<reference evidence="2 3" key="1">
    <citation type="submission" date="2019-07" db="EMBL/GenBank/DDBJ databases">
        <authorList>
            <person name="Huq M.A."/>
        </authorList>
    </citation>
    <scope>NUCLEOTIDE SEQUENCE [LARGE SCALE GENOMIC DNA]</scope>
    <source>
        <strain evidence="2 3">MAH-19</strain>
    </source>
</reference>
<dbReference type="EMBL" id="VLPK01000003">
    <property type="protein sequence ID" value="TSJ39535.1"/>
    <property type="molecule type" value="Genomic_DNA"/>
</dbReference>
<dbReference type="AlphaFoldDB" id="A0A556MI80"/>
<evidence type="ECO:0000313" key="2">
    <source>
        <dbReference type="EMBL" id="TSJ39535.1"/>
    </source>
</evidence>
<keyword evidence="1" id="KW-0472">Membrane</keyword>
<keyword evidence="1" id="KW-1133">Transmembrane helix</keyword>
<dbReference type="RefSeq" id="WP_144249572.1">
    <property type="nucleotide sequence ID" value="NZ_VLPK01000003.1"/>
</dbReference>
<evidence type="ECO:0008006" key="4">
    <source>
        <dbReference type="Google" id="ProtNLM"/>
    </source>
</evidence>
<comment type="caution">
    <text evidence="2">The sequence shown here is derived from an EMBL/GenBank/DDBJ whole genome shotgun (WGS) entry which is preliminary data.</text>
</comment>
<evidence type="ECO:0000256" key="1">
    <source>
        <dbReference type="SAM" id="Phobius"/>
    </source>
</evidence>
<feature type="transmembrane region" description="Helical" evidence="1">
    <location>
        <begin position="12"/>
        <end position="33"/>
    </location>
</feature>
<feature type="transmembrane region" description="Helical" evidence="1">
    <location>
        <begin position="130"/>
        <end position="149"/>
    </location>
</feature>
<protein>
    <recommendedName>
        <fullName evidence="4">DUF1440 domain-containing protein</fullName>
    </recommendedName>
</protein>
<keyword evidence="1" id="KW-0812">Transmembrane</keyword>
<feature type="transmembrane region" description="Helical" evidence="1">
    <location>
        <begin position="62"/>
        <end position="84"/>
    </location>
</feature>
<keyword evidence="3" id="KW-1185">Reference proteome</keyword>
<accession>A0A556MI80</accession>
<gene>
    <name evidence="2" type="ORF">FO440_17490</name>
</gene>
<dbReference type="Proteomes" id="UP000318733">
    <property type="component" value="Unassembled WGS sequence"/>
</dbReference>
<organism evidence="2 3">
    <name type="scientific">Mucilaginibacter corticis</name>
    <dbReference type="NCBI Taxonomy" id="2597670"/>
    <lineage>
        <taxon>Bacteria</taxon>
        <taxon>Pseudomonadati</taxon>
        <taxon>Bacteroidota</taxon>
        <taxon>Sphingobacteriia</taxon>
        <taxon>Sphingobacteriales</taxon>
        <taxon>Sphingobacteriaceae</taxon>
        <taxon>Mucilaginibacter</taxon>
    </lineage>
</organism>
<sequence length="154" mass="16876">MSKSNDNKIKTLLTILWLSLLTGTLDGIAAILLNLSLGPETIFRYIASGMFGRAAFEGGTEMIVSGVIFHYLIAILFTTVFYRLYPLFNTVFKNKYIVAIVFGALAWVIMNIAVIPLSKIGPHPIKIQDVITGLFALILCLGLPIATVADKQEN</sequence>
<feature type="transmembrane region" description="Helical" evidence="1">
    <location>
        <begin position="96"/>
        <end position="118"/>
    </location>
</feature>
<evidence type="ECO:0000313" key="3">
    <source>
        <dbReference type="Proteomes" id="UP000318733"/>
    </source>
</evidence>
<proteinExistence type="predicted"/>
<dbReference type="OrthoDB" id="7564746at2"/>
<name>A0A556MI80_9SPHI</name>